<dbReference type="AlphaFoldDB" id="X1HVZ9"/>
<dbReference type="InterPro" id="IPR029063">
    <property type="entry name" value="SAM-dependent_MTases_sf"/>
</dbReference>
<dbReference type="GO" id="GO:0032259">
    <property type="term" value="P:methylation"/>
    <property type="evidence" value="ECO:0007669"/>
    <property type="project" value="UniProtKB-KW"/>
</dbReference>
<dbReference type="PRINTS" id="PR00508">
    <property type="entry name" value="S21N4MTFRASE"/>
</dbReference>
<feature type="non-terminal residue" evidence="4">
    <location>
        <position position="1"/>
    </location>
</feature>
<dbReference type="GO" id="GO:0003677">
    <property type="term" value="F:DNA binding"/>
    <property type="evidence" value="ECO:0007669"/>
    <property type="project" value="InterPro"/>
</dbReference>
<evidence type="ECO:0000313" key="4">
    <source>
        <dbReference type="EMBL" id="GAH74346.1"/>
    </source>
</evidence>
<dbReference type="Pfam" id="PF01555">
    <property type="entry name" value="N6_N4_Mtase"/>
    <property type="match status" value="1"/>
</dbReference>
<protein>
    <recommendedName>
        <fullName evidence="3">DNA methylase N-4/N-6 domain-containing protein</fullName>
    </recommendedName>
</protein>
<sequence>TYYNRLFWDKGIVLDPFSGSGTTCLVAKRLGRNYIGIDIKREYCKMSEDRLRGIEESLF</sequence>
<dbReference type="PANTHER" id="PTHR13370">
    <property type="entry name" value="RNA METHYLASE-RELATED"/>
    <property type="match status" value="1"/>
</dbReference>
<dbReference type="GO" id="GO:0008170">
    <property type="term" value="F:N-methyltransferase activity"/>
    <property type="evidence" value="ECO:0007669"/>
    <property type="project" value="InterPro"/>
</dbReference>
<dbReference type="InterPro" id="IPR001091">
    <property type="entry name" value="RM_Methyltransferase"/>
</dbReference>
<dbReference type="PANTHER" id="PTHR13370:SF3">
    <property type="entry name" value="TRNA (GUANINE(10)-N2)-METHYLTRANSFERASE HOMOLOG"/>
    <property type="match status" value="1"/>
</dbReference>
<evidence type="ECO:0000256" key="2">
    <source>
        <dbReference type="ARBA" id="ARBA00022679"/>
    </source>
</evidence>
<dbReference type="SUPFAM" id="SSF53335">
    <property type="entry name" value="S-adenosyl-L-methionine-dependent methyltransferases"/>
    <property type="match status" value="1"/>
</dbReference>
<dbReference type="Gene3D" id="3.40.50.150">
    <property type="entry name" value="Vaccinia Virus protein VP39"/>
    <property type="match status" value="1"/>
</dbReference>
<keyword evidence="2" id="KW-0808">Transferase</keyword>
<dbReference type="EMBL" id="BARU01027458">
    <property type="protein sequence ID" value="GAH74346.1"/>
    <property type="molecule type" value="Genomic_DNA"/>
</dbReference>
<proteinExistence type="predicted"/>
<organism evidence="4">
    <name type="scientific">marine sediment metagenome</name>
    <dbReference type="NCBI Taxonomy" id="412755"/>
    <lineage>
        <taxon>unclassified sequences</taxon>
        <taxon>metagenomes</taxon>
        <taxon>ecological metagenomes</taxon>
    </lineage>
</organism>
<dbReference type="InterPro" id="IPR002941">
    <property type="entry name" value="DNA_methylase_N4/N6"/>
</dbReference>
<dbReference type="GO" id="GO:0005737">
    <property type="term" value="C:cytoplasm"/>
    <property type="evidence" value="ECO:0007669"/>
    <property type="project" value="TreeGrafter"/>
</dbReference>
<comment type="caution">
    <text evidence="4">The sequence shown here is derived from an EMBL/GenBank/DDBJ whole genome shotgun (WGS) entry which is preliminary data.</text>
</comment>
<feature type="domain" description="DNA methylase N-4/N-6" evidence="3">
    <location>
        <begin position="10"/>
        <end position="48"/>
    </location>
</feature>
<gene>
    <name evidence="4" type="ORF">S03H2_43953</name>
</gene>
<name>X1HVZ9_9ZZZZ</name>
<evidence type="ECO:0000256" key="1">
    <source>
        <dbReference type="ARBA" id="ARBA00022603"/>
    </source>
</evidence>
<accession>X1HVZ9</accession>
<reference evidence="4" key="1">
    <citation type="journal article" date="2014" name="Front. Microbiol.">
        <title>High frequency of phylogenetically diverse reductive dehalogenase-homologous genes in deep subseafloor sedimentary metagenomes.</title>
        <authorList>
            <person name="Kawai M."/>
            <person name="Futagami T."/>
            <person name="Toyoda A."/>
            <person name="Takaki Y."/>
            <person name="Nishi S."/>
            <person name="Hori S."/>
            <person name="Arai W."/>
            <person name="Tsubouchi T."/>
            <person name="Morono Y."/>
            <person name="Uchiyama I."/>
            <person name="Ito T."/>
            <person name="Fujiyama A."/>
            <person name="Inagaki F."/>
            <person name="Takami H."/>
        </authorList>
    </citation>
    <scope>NUCLEOTIDE SEQUENCE</scope>
    <source>
        <strain evidence="4">Expedition CK06-06</strain>
    </source>
</reference>
<evidence type="ECO:0000259" key="3">
    <source>
        <dbReference type="Pfam" id="PF01555"/>
    </source>
</evidence>
<keyword evidence="1" id="KW-0489">Methyltransferase</keyword>